<evidence type="ECO:0000259" key="6">
    <source>
        <dbReference type="PROSITE" id="PS52015"/>
    </source>
</evidence>
<accession>A0A2P1PSP2</accession>
<dbReference type="InterPro" id="IPR008756">
    <property type="entry name" value="Peptidase_M56"/>
</dbReference>
<evidence type="ECO:0000256" key="1">
    <source>
        <dbReference type="ARBA" id="ARBA00004167"/>
    </source>
</evidence>
<dbReference type="RefSeq" id="WP_106891779.1">
    <property type="nucleotide sequence ID" value="NZ_CP027860.1"/>
</dbReference>
<dbReference type="InterPro" id="IPR037682">
    <property type="entry name" value="TonB_C"/>
</dbReference>
<evidence type="ECO:0000256" key="5">
    <source>
        <dbReference type="SAM" id="Phobius"/>
    </source>
</evidence>
<dbReference type="NCBIfam" id="TIGR01352">
    <property type="entry name" value="tonB_Cterm"/>
    <property type="match status" value="1"/>
</dbReference>
<dbReference type="InterPro" id="IPR052173">
    <property type="entry name" value="Beta-lactam_resp_regulator"/>
</dbReference>
<feature type="transmembrane region" description="Helical" evidence="5">
    <location>
        <begin position="94"/>
        <end position="114"/>
    </location>
</feature>
<dbReference type="PANTHER" id="PTHR34978">
    <property type="entry name" value="POSSIBLE SENSOR-TRANSDUCER PROTEIN BLAR"/>
    <property type="match status" value="1"/>
</dbReference>
<comment type="subcellular location">
    <subcellularLocation>
        <location evidence="1">Membrane</location>
        <topology evidence="1">Single-pass membrane protein</topology>
    </subcellularLocation>
</comment>
<feature type="transmembrane region" description="Helical" evidence="5">
    <location>
        <begin position="39"/>
        <end position="59"/>
    </location>
</feature>
<feature type="transmembrane region" description="Helical" evidence="5">
    <location>
        <begin position="184"/>
        <end position="207"/>
    </location>
</feature>
<organism evidence="7 8">
    <name type="scientific">Ahniella affigens</name>
    <dbReference type="NCBI Taxonomy" id="2021234"/>
    <lineage>
        <taxon>Bacteria</taxon>
        <taxon>Pseudomonadati</taxon>
        <taxon>Pseudomonadota</taxon>
        <taxon>Gammaproteobacteria</taxon>
        <taxon>Lysobacterales</taxon>
        <taxon>Rhodanobacteraceae</taxon>
        <taxon>Ahniella</taxon>
    </lineage>
</organism>
<sequence>MNTDSQLGLLIAISVWTTVSAALLYLTTHWRQRHFGAQLAYRSWLLLPITALAAGLGHLQPQWTNSPLSLLPVVGNASLQRGAAWVQTQAPNTWSLLFALWLIGAAICLSWLVLQQWRFQSQLRNLLAIGQNRFLAKRNDVGPALIGLFRPKIVLPNDFATRYSSLQQAMIVRHETLHLARGDIWVNALIAVWLVLNWFNPIAYLAASRLRRDQELACDAAVLREFPGSAKTYAEAMLSTQLTVLGLPVGCHWQSSHPIKERLIMLTKPTHSRRQGLFGLLLFGLTAIGLSSIALAGQESATEDEFDVAPSYAQLTPPKYPKSAKDERVSGRVTLKLLIGTDGKVAQAEVVDSPDSRLSEAAEAAVKDWVLVPASKQGEPVPAWVMVPIDFSLDETVPSDASAPTQGNQLDALYVKAG</sequence>
<dbReference type="Pfam" id="PF05569">
    <property type="entry name" value="Peptidase_M56"/>
    <property type="match status" value="1"/>
</dbReference>
<dbReference type="PROSITE" id="PS52015">
    <property type="entry name" value="TONB_CTD"/>
    <property type="match status" value="1"/>
</dbReference>
<dbReference type="GO" id="GO:0016020">
    <property type="term" value="C:membrane"/>
    <property type="evidence" value="ECO:0007669"/>
    <property type="project" value="UniProtKB-SubCell"/>
</dbReference>
<proteinExistence type="predicted"/>
<reference evidence="7 8" key="1">
    <citation type="submission" date="2018-03" db="EMBL/GenBank/DDBJ databases">
        <title>Ahniella affigens gen. nov., sp. nov., a gammaproteobacterium isolated from sandy soil near a stream.</title>
        <authorList>
            <person name="Ko Y."/>
            <person name="Kim J.-H."/>
        </authorList>
    </citation>
    <scope>NUCLEOTIDE SEQUENCE [LARGE SCALE GENOMIC DNA]</scope>
    <source>
        <strain evidence="7 8">D13</strain>
    </source>
</reference>
<dbReference type="Proteomes" id="UP000241074">
    <property type="component" value="Chromosome"/>
</dbReference>
<dbReference type="PANTHER" id="PTHR34978:SF3">
    <property type="entry name" value="SLR0241 PROTEIN"/>
    <property type="match status" value="1"/>
</dbReference>
<reference evidence="7 8" key="2">
    <citation type="submission" date="2018-03" db="EMBL/GenBank/DDBJ databases">
        <authorList>
            <person name="Keele B.F."/>
        </authorList>
    </citation>
    <scope>NUCLEOTIDE SEQUENCE [LARGE SCALE GENOMIC DNA]</scope>
    <source>
        <strain evidence="7 8">D13</strain>
    </source>
</reference>
<protein>
    <recommendedName>
        <fullName evidence="6">TonB C-terminal domain-containing protein</fullName>
    </recommendedName>
</protein>
<dbReference type="SUPFAM" id="SSF74653">
    <property type="entry name" value="TolA/TonB C-terminal domain"/>
    <property type="match status" value="1"/>
</dbReference>
<dbReference type="EMBL" id="CP027860">
    <property type="protein sequence ID" value="AVP97859.1"/>
    <property type="molecule type" value="Genomic_DNA"/>
</dbReference>
<dbReference type="GO" id="GO:0055085">
    <property type="term" value="P:transmembrane transport"/>
    <property type="evidence" value="ECO:0007669"/>
    <property type="project" value="InterPro"/>
</dbReference>
<dbReference type="CDD" id="cd07341">
    <property type="entry name" value="M56_BlaR1_MecR1_like"/>
    <property type="match status" value="1"/>
</dbReference>
<dbReference type="Gene3D" id="3.30.1150.10">
    <property type="match status" value="1"/>
</dbReference>
<name>A0A2P1PSP2_9GAMM</name>
<evidence type="ECO:0000256" key="4">
    <source>
        <dbReference type="ARBA" id="ARBA00023136"/>
    </source>
</evidence>
<feature type="domain" description="TonB C-terminal" evidence="6">
    <location>
        <begin position="305"/>
        <end position="400"/>
    </location>
</feature>
<evidence type="ECO:0000313" key="8">
    <source>
        <dbReference type="Proteomes" id="UP000241074"/>
    </source>
</evidence>
<keyword evidence="8" id="KW-1185">Reference proteome</keyword>
<dbReference type="KEGG" id="xba:C7S18_11925"/>
<gene>
    <name evidence="7" type="ORF">C7S18_11925</name>
</gene>
<dbReference type="AlphaFoldDB" id="A0A2P1PSP2"/>
<evidence type="ECO:0000256" key="3">
    <source>
        <dbReference type="ARBA" id="ARBA00022989"/>
    </source>
</evidence>
<keyword evidence="4 5" id="KW-0472">Membrane</keyword>
<dbReference type="InterPro" id="IPR006260">
    <property type="entry name" value="TonB/TolA_C"/>
</dbReference>
<keyword evidence="2 5" id="KW-0812">Transmembrane</keyword>
<dbReference type="OrthoDB" id="1628901at2"/>
<dbReference type="Pfam" id="PF03544">
    <property type="entry name" value="TonB_C"/>
    <property type="match status" value="1"/>
</dbReference>
<evidence type="ECO:0000256" key="2">
    <source>
        <dbReference type="ARBA" id="ARBA00022692"/>
    </source>
</evidence>
<keyword evidence="3 5" id="KW-1133">Transmembrane helix</keyword>
<feature type="transmembrane region" description="Helical" evidence="5">
    <location>
        <begin position="6"/>
        <end position="27"/>
    </location>
</feature>
<evidence type="ECO:0000313" key="7">
    <source>
        <dbReference type="EMBL" id="AVP97859.1"/>
    </source>
</evidence>